<evidence type="ECO:0000259" key="3">
    <source>
        <dbReference type="Pfam" id="PF03358"/>
    </source>
</evidence>
<organism evidence="4 5">
    <name type="scientific">Endomicrobium proavitum</name>
    <dbReference type="NCBI Taxonomy" id="1408281"/>
    <lineage>
        <taxon>Bacteria</taxon>
        <taxon>Pseudomonadati</taxon>
        <taxon>Elusimicrobiota</taxon>
        <taxon>Endomicrobiia</taxon>
        <taxon>Endomicrobiales</taxon>
        <taxon>Endomicrobiaceae</taxon>
        <taxon>Endomicrobium</taxon>
    </lineage>
</organism>
<evidence type="ECO:0000313" key="5">
    <source>
        <dbReference type="Proteomes" id="UP000035337"/>
    </source>
</evidence>
<dbReference type="STRING" id="1408281.Epro_0909"/>
<dbReference type="AlphaFoldDB" id="A0A0G3WIY9"/>
<name>A0A0G3WIY9_9BACT</name>
<reference evidence="4 5" key="1">
    <citation type="submission" date="2014-09" db="EMBL/GenBank/DDBJ databases">
        <title>Complete genome sequence of Endomicrobium proavitum.</title>
        <authorList>
            <person name="Zheng H."/>
        </authorList>
    </citation>
    <scope>NUCLEOTIDE SEQUENCE [LARGE SCALE GENOMIC DNA]</scope>
    <source>
        <strain evidence="4 5">Rsa215</strain>
    </source>
</reference>
<dbReference type="SUPFAM" id="SSF52218">
    <property type="entry name" value="Flavoproteins"/>
    <property type="match status" value="1"/>
</dbReference>
<dbReference type="InterPro" id="IPR005025">
    <property type="entry name" value="FMN_Rdtase-like_dom"/>
</dbReference>
<dbReference type="RefSeq" id="WP_052570842.1">
    <property type="nucleotide sequence ID" value="NZ_CP009498.1"/>
</dbReference>
<dbReference type="KEGG" id="epo:Epro_0909"/>
<keyword evidence="5" id="KW-1185">Reference proteome</keyword>
<dbReference type="PATRIC" id="fig|1408281.3.peg.934"/>
<evidence type="ECO:0000313" key="4">
    <source>
        <dbReference type="EMBL" id="AKL98288.1"/>
    </source>
</evidence>
<dbReference type="OrthoDB" id="9805976at2"/>
<feature type="domain" description="NADPH-dependent FMN reductase-like" evidence="3">
    <location>
        <begin position="1"/>
        <end position="126"/>
    </location>
</feature>
<dbReference type="PANTHER" id="PTHR43278">
    <property type="entry name" value="NAD(P)H-DEPENDENT FMN-CONTAINING OXIDOREDUCTASE YWQN-RELATED"/>
    <property type="match status" value="1"/>
</dbReference>
<dbReference type="Pfam" id="PF03358">
    <property type="entry name" value="FMN_red"/>
    <property type="match status" value="1"/>
</dbReference>
<dbReference type="GO" id="GO:0016491">
    <property type="term" value="F:oxidoreductase activity"/>
    <property type="evidence" value="ECO:0007669"/>
    <property type="project" value="InterPro"/>
</dbReference>
<sequence length="186" mass="20593">MNIIGFVASPRKKGNTAWAVNAILEGAKEQGAKIQVFYFNDLDIKPCQSCYGCKKGNQGCIINDDMQKLYGALKSADALVFGSPIYMGQMSAQAKIFTDRLYAQFSPRFSPQFKEENAAKKLVLAFTQGNPDAGLFQTYIDYTKKMFQLLEFDVKDVAVITGTRSEPAQEKKDLQTAMKNIGSSLV</sequence>
<dbReference type="EMBL" id="CP009498">
    <property type="protein sequence ID" value="AKL98288.1"/>
    <property type="molecule type" value="Genomic_DNA"/>
</dbReference>
<accession>A0A0G3WIY9</accession>
<gene>
    <name evidence="4" type="ORF">Epro_0909</name>
</gene>
<keyword evidence="1" id="KW-0285">Flavoprotein</keyword>
<dbReference type="InterPro" id="IPR029039">
    <property type="entry name" value="Flavoprotein-like_sf"/>
</dbReference>
<dbReference type="InterPro" id="IPR051796">
    <property type="entry name" value="ISF_SsuE-like"/>
</dbReference>
<protein>
    <submittedName>
        <fullName evidence="4">NADPH-dependent FMN reductase</fullName>
    </submittedName>
</protein>
<dbReference type="PANTHER" id="PTHR43278:SF2">
    <property type="entry name" value="IRON-SULFUR FLAVOPROTEIN"/>
    <property type="match status" value="1"/>
</dbReference>
<keyword evidence="2" id="KW-0288">FMN</keyword>
<dbReference type="Proteomes" id="UP000035337">
    <property type="component" value="Chromosome"/>
</dbReference>
<dbReference type="Gene3D" id="3.40.50.360">
    <property type="match status" value="1"/>
</dbReference>
<evidence type="ECO:0000256" key="1">
    <source>
        <dbReference type="ARBA" id="ARBA00022630"/>
    </source>
</evidence>
<proteinExistence type="predicted"/>
<evidence type="ECO:0000256" key="2">
    <source>
        <dbReference type="ARBA" id="ARBA00022643"/>
    </source>
</evidence>